<organism evidence="2 3">
    <name type="scientific">Hohenbuehelia grisea</name>
    <dbReference type="NCBI Taxonomy" id="104357"/>
    <lineage>
        <taxon>Eukaryota</taxon>
        <taxon>Fungi</taxon>
        <taxon>Dikarya</taxon>
        <taxon>Basidiomycota</taxon>
        <taxon>Agaricomycotina</taxon>
        <taxon>Agaricomycetes</taxon>
        <taxon>Agaricomycetidae</taxon>
        <taxon>Agaricales</taxon>
        <taxon>Pleurotineae</taxon>
        <taxon>Pleurotaceae</taxon>
        <taxon>Hohenbuehelia</taxon>
    </lineage>
</organism>
<comment type="caution">
    <text evidence="2">The sequence shown here is derived from an EMBL/GenBank/DDBJ whole genome shotgun (WGS) entry which is preliminary data.</text>
</comment>
<evidence type="ECO:0000313" key="3">
    <source>
        <dbReference type="Proteomes" id="UP001556367"/>
    </source>
</evidence>
<feature type="signal peptide" evidence="1">
    <location>
        <begin position="1"/>
        <end position="17"/>
    </location>
</feature>
<keyword evidence="3" id="KW-1185">Reference proteome</keyword>
<evidence type="ECO:0000256" key="1">
    <source>
        <dbReference type="SAM" id="SignalP"/>
    </source>
</evidence>
<proteinExistence type="predicted"/>
<protein>
    <submittedName>
        <fullName evidence="2">Uncharacterized protein</fullName>
    </submittedName>
</protein>
<name>A0ABR3JTD7_9AGAR</name>
<evidence type="ECO:0000313" key="2">
    <source>
        <dbReference type="EMBL" id="KAL0959099.1"/>
    </source>
</evidence>
<keyword evidence="1" id="KW-0732">Signal</keyword>
<accession>A0ABR3JTD7</accession>
<reference evidence="3" key="1">
    <citation type="submission" date="2024-06" db="EMBL/GenBank/DDBJ databases">
        <title>Multi-omics analyses provide insights into the biosynthesis of the anticancer antibiotic pleurotin in Hohenbuehelia grisea.</title>
        <authorList>
            <person name="Weaver J.A."/>
            <person name="Alberti F."/>
        </authorList>
    </citation>
    <scope>NUCLEOTIDE SEQUENCE [LARGE SCALE GENOMIC DNA]</scope>
    <source>
        <strain evidence="3">T-177</strain>
    </source>
</reference>
<feature type="chain" id="PRO_5046893167" evidence="1">
    <location>
        <begin position="18"/>
        <end position="191"/>
    </location>
</feature>
<dbReference type="Proteomes" id="UP001556367">
    <property type="component" value="Unassembled WGS sequence"/>
</dbReference>
<dbReference type="EMBL" id="JASNQZ010000003">
    <property type="protein sequence ID" value="KAL0959099.1"/>
    <property type="molecule type" value="Genomic_DNA"/>
</dbReference>
<gene>
    <name evidence="2" type="ORF">HGRIS_014397</name>
</gene>
<sequence length="191" mass="20519">MQLTVLISFLAVVSTQALHVLGNPLPGSSRAATLACPGGTVIAETYIGKDKNVKVEYIACASNKAISKRSDLEARQTNVCGANCKTNCFAGGTGGPDPNNCHIIADAIRFDSQAKGALFQIPTGVNNTIAMTFRDCLTFFVNQDFTNLTYCRLDWADVLDFIAPNCQAQQNAHGGNCVATDQRWFIQAQHS</sequence>